<feature type="region of interest" description="Disordered" evidence="1">
    <location>
        <begin position="222"/>
        <end position="264"/>
    </location>
</feature>
<dbReference type="EMBL" id="JAVHNQ010000003">
    <property type="protein sequence ID" value="KAK6353288.1"/>
    <property type="molecule type" value="Genomic_DNA"/>
</dbReference>
<keyword evidence="3" id="KW-1185">Reference proteome</keyword>
<protein>
    <submittedName>
        <fullName evidence="2">Uncharacterized protein</fullName>
    </submittedName>
</protein>
<evidence type="ECO:0000256" key="1">
    <source>
        <dbReference type="SAM" id="MobiDB-lite"/>
    </source>
</evidence>
<reference evidence="2 3" key="1">
    <citation type="submission" date="2019-10" db="EMBL/GenBank/DDBJ databases">
        <authorList>
            <person name="Palmer J.M."/>
        </authorList>
    </citation>
    <scope>NUCLEOTIDE SEQUENCE [LARGE SCALE GENOMIC DNA]</scope>
    <source>
        <strain evidence="2 3">TWF696</strain>
    </source>
</reference>
<comment type="caution">
    <text evidence="2">The sequence shown here is derived from an EMBL/GenBank/DDBJ whole genome shotgun (WGS) entry which is preliminary data.</text>
</comment>
<feature type="compositionally biased region" description="Low complexity" evidence="1">
    <location>
        <begin position="314"/>
        <end position="329"/>
    </location>
</feature>
<feature type="compositionally biased region" description="Low complexity" evidence="1">
    <location>
        <begin position="102"/>
        <end position="128"/>
    </location>
</feature>
<sequence length="400" mass="44685">MPIRFPLPAHSFARDPYSQCTNISSLLRNSSNNSRFANHRDQIPSTVDFEIEWPIIEEAAYEELNSEEEDDDQEEEKENQEEVEEFDQGSSLQSEHDDFTPDSNHNNHNSNCNNDSRRPSTTSSQTQTCGASHTRTDSRSRYRYLPTDTHIPQESMRAPVTSSSPAPPPPLIIHMSAFKTKKECRYPPAPPPSPAWTPPPSPPWCPPYEEHQTLGRYNVPIITNARPPVPYSMRPTPPNSAGPSRVPSRSNLASPSSSEGPPAKFEEYRAFDFGVSSYGAGYDSAIAPAPSVPLYRTTSQPSSSDKVLRKSKSRATISPSKSSPSSPTADRGSEKVEQSVSFFEWDLDPEPFQWGMWKSSKNRNKRRGSDSDESQTGKKSVREKAGRLCKRLESAFSKSK</sequence>
<accession>A0AAV9V1V8</accession>
<feature type="compositionally biased region" description="Acidic residues" evidence="1">
    <location>
        <begin position="64"/>
        <end position="87"/>
    </location>
</feature>
<feature type="region of interest" description="Disordered" evidence="1">
    <location>
        <begin position="286"/>
        <end position="335"/>
    </location>
</feature>
<evidence type="ECO:0000313" key="3">
    <source>
        <dbReference type="Proteomes" id="UP001375240"/>
    </source>
</evidence>
<feature type="region of interest" description="Disordered" evidence="1">
    <location>
        <begin position="64"/>
        <end position="172"/>
    </location>
</feature>
<gene>
    <name evidence="2" type="ORF">TWF696_005262</name>
</gene>
<evidence type="ECO:0000313" key="2">
    <source>
        <dbReference type="EMBL" id="KAK6353288.1"/>
    </source>
</evidence>
<feature type="compositionally biased region" description="Low complexity" evidence="1">
    <location>
        <begin position="248"/>
        <end position="258"/>
    </location>
</feature>
<dbReference type="AlphaFoldDB" id="A0AAV9V1V8"/>
<dbReference type="Proteomes" id="UP001375240">
    <property type="component" value="Unassembled WGS sequence"/>
</dbReference>
<proteinExistence type="predicted"/>
<name>A0AAV9V1V8_9PEZI</name>
<feature type="compositionally biased region" description="Basic and acidic residues" evidence="1">
    <location>
        <begin position="380"/>
        <end position="393"/>
    </location>
</feature>
<feature type="compositionally biased region" description="Polar residues" evidence="1">
    <location>
        <begin position="296"/>
        <end position="305"/>
    </location>
</feature>
<organism evidence="2 3">
    <name type="scientific">Orbilia brochopaga</name>
    <dbReference type="NCBI Taxonomy" id="3140254"/>
    <lineage>
        <taxon>Eukaryota</taxon>
        <taxon>Fungi</taxon>
        <taxon>Dikarya</taxon>
        <taxon>Ascomycota</taxon>
        <taxon>Pezizomycotina</taxon>
        <taxon>Orbiliomycetes</taxon>
        <taxon>Orbiliales</taxon>
        <taxon>Orbiliaceae</taxon>
        <taxon>Orbilia</taxon>
    </lineage>
</organism>
<feature type="region of interest" description="Disordered" evidence="1">
    <location>
        <begin position="351"/>
        <end position="400"/>
    </location>
</feature>
<feature type="compositionally biased region" description="Pro residues" evidence="1">
    <location>
        <begin position="227"/>
        <end position="240"/>
    </location>
</feature>